<reference evidence="1 2" key="1">
    <citation type="submission" date="2015-07" db="EMBL/GenBank/DDBJ databases">
        <authorList>
            <consortium name="Pathogen Informatics"/>
        </authorList>
    </citation>
    <scope>NUCLEOTIDE SEQUENCE [LARGE SCALE GENOMIC DNA]</scope>
    <source>
        <strain evidence="1 2">A316</strain>
    </source>
</reference>
<evidence type="ECO:0000313" key="1">
    <source>
        <dbReference type="EMBL" id="CSC44291.1"/>
    </source>
</evidence>
<dbReference type="AlphaFoldDB" id="A0A656ANG2"/>
<dbReference type="EMBL" id="CWQY01000007">
    <property type="protein sequence ID" value="CSC44291.1"/>
    <property type="molecule type" value="Genomic_DNA"/>
</dbReference>
<organism evidence="1 2">
    <name type="scientific">Vibrio cholerae</name>
    <dbReference type="NCBI Taxonomy" id="666"/>
    <lineage>
        <taxon>Bacteria</taxon>
        <taxon>Pseudomonadati</taxon>
        <taxon>Pseudomonadota</taxon>
        <taxon>Gammaproteobacteria</taxon>
        <taxon>Vibrionales</taxon>
        <taxon>Vibrionaceae</taxon>
        <taxon>Vibrio</taxon>
    </lineage>
</organism>
<dbReference type="Proteomes" id="UP000041770">
    <property type="component" value="Unassembled WGS sequence"/>
</dbReference>
<sequence length="106" mass="12276">MCLILLAIFAQLFELIARLTPILIGVTRGFEQVCMTCVLIKHAELIFRFHQLLMCVLTMHIDQQLPQCFELRERNWAAINKGFRAPIFGDDSAQNALFAFKQFIIF</sequence>
<gene>
    <name evidence="1" type="ORF">ERS013200_01410</name>
</gene>
<protein>
    <submittedName>
        <fullName evidence="1">Uncharacterized protein</fullName>
    </submittedName>
</protein>
<evidence type="ECO:0000313" key="2">
    <source>
        <dbReference type="Proteomes" id="UP000041770"/>
    </source>
</evidence>
<name>A0A656ANG2_VIBCL</name>
<accession>A0A656ANG2</accession>
<proteinExistence type="predicted"/>